<dbReference type="NCBIfam" id="TIGR02962">
    <property type="entry name" value="hdxy_isourate"/>
    <property type="match status" value="1"/>
</dbReference>
<gene>
    <name evidence="9" type="ORF">METZ01_LOCUS156819</name>
</gene>
<dbReference type="InterPro" id="IPR023416">
    <property type="entry name" value="Transthyretin/HIU_hydrolase_d"/>
</dbReference>
<dbReference type="InterPro" id="IPR014306">
    <property type="entry name" value="Hydroxyisourate_hydrolase"/>
</dbReference>
<dbReference type="GO" id="GO:0033971">
    <property type="term" value="F:hydroxyisourate hydrolase activity"/>
    <property type="evidence" value="ECO:0007669"/>
    <property type="project" value="UniProtKB-EC"/>
</dbReference>
<sequence>MTRQAITTHILDLVTGRPAAGVVVQLFESEKLLASGLTDLDGRVLNWSDAFELRSSTYKLVFSVGSYFLKQGLEPFYEDIAIAFRASELENHYHVPLLLSHYGYSTYRGS</sequence>
<dbReference type="PRINTS" id="PR00189">
    <property type="entry name" value="TRNSTHYRETIN"/>
</dbReference>
<dbReference type="AlphaFoldDB" id="A0A382AR00"/>
<evidence type="ECO:0000256" key="4">
    <source>
        <dbReference type="ARBA" id="ARBA00011881"/>
    </source>
</evidence>
<evidence type="ECO:0000256" key="7">
    <source>
        <dbReference type="ARBA" id="ARBA00022801"/>
    </source>
</evidence>
<evidence type="ECO:0000313" key="9">
    <source>
        <dbReference type="EMBL" id="SVB03965.1"/>
    </source>
</evidence>
<dbReference type="PANTHER" id="PTHR10395:SF7">
    <property type="entry name" value="5-HYDROXYISOURATE HYDROLASE"/>
    <property type="match status" value="1"/>
</dbReference>
<dbReference type="InterPro" id="IPR000895">
    <property type="entry name" value="Transthyretin/HIU_hydrolase"/>
</dbReference>
<keyword evidence="6" id="KW-0659">Purine metabolism</keyword>
<dbReference type="Pfam" id="PF00576">
    <property type="entry name" value="Transthyretin"/>
    <property type="match status" value="1"/>
</dbReference>
<dbReference type="EMBL" id="UINC01026465">
    <property type="protein sequence ID" value="SVB03965.1"/>
    <property type="molecule type" value="Genomic_DNA"/>
</dbReference>
<comment type="function">
    <text evidence="2">Catalyzes the hydrolysis of 5-hydroxyisourate (HIU) to 2-oxo-4-hydroxy-4-carboxy-5-ureidoimidazoline (OHCU).</text>
</comment>
<dbReference type="InterPro" id="IPR023418">
    <property type="entry name" value="Thyroxine_BS"/>
</dbReference>
<proteinExistence type="inferred from homology"/>
<dbReference type="SUPFAM" id="SSF49472">
    <property type="entry name" value="Transthyretin (synonym: prealbumin)"/>
    <property type="match status" value="1"/>
</dbReference>
<evidence type="ECO:0000256" key="2">
    <source>
        <dbReference type="ARBA" id="ARBA00002704"/>
    </source>
</evidence>
<dbReference type="InterPro" id="IPR036817">
    <property type="entry name" value="Transthyretin/HIU_hydrolase_sf"/>
</dbReference>
<dbReference type="PROSITE" id="PS00768">
    <property type="entry name" value="TRANSTHYRETIN_1"/>
    <property type="match status" value="1"/>
</dbReference>
<dbReference type="EC" id="3.5.2.17" evidence="5"/>
<evidence type="ECO:0000259" key="8">
    <source>
        <dbReference type="Pfam" id="PF00576"/>
    </source>
</evidence>
<protein>
    <recommendedName>
        <fullName evidence="5">hydroxyisourate hydrolase</fullName>
        <ecNumber evidence="5">3.5.2.17</ecNumber>
    </recommendedName>
</protein>
<evidence type="ECO:0000256" key="5">
    <source>
        <dbReference type="ARBA" id="ARBA00012609"/>
    </source>
</evidence>
<comment type="subunit">
    <text evidence="4">Homotetramer.</text>
</comment>
<name>A0A382AR00_9ZZZZ</name>
<comment type="catalytic activity">
    <reaction evidence="1">
        <text>5-hydroxyisourate + H2O = 5-hydroxy-2-oxo-4-ureido-2,5-dihydro-1H-imidazole-5-carboxylate + H(+)</text>
        <dbReference type="Rhea" id="RHEA:23736"/>
        <dbReference type="ChEBI" id="CHEBI:15377"/>
        <dbReference type="ChEBI" id="CHEBI:15378"/>
        <dbReference type="ChEBI" id="CHEBI:18072"/>
        <dbReference type="ChEBI" id="CHEBI:58639"/>
        <dbReference type="EC" id="3.5.2.17"/>
    </reaction>
</comment>
<dbReference type="GO" id="GO:0006144">
    <property type="term" value="P:purine nucleobase metabolic process"/>
    <property type="evidence" value="ECO:0007669"/>
    <property type="project" value="UniProtKB-KW"/>
</dbReference>
<accession>A0A382AR00</accession>
<evidence type="ECO:0000256" key="3">
    <source>
        <dbReference type="ARBA" id="ARBA00009850"/>
    </source>
</evidence>
<feature type="domain" description="Transthyretin/hydroxyisourate hydrolase" evidence="8">
    <location>
        <begin position="6"/>
        <end position="109"/>
    </location>
</feature>
<dbReference type="Gene3D" id="2.60.40.180">
    <property type="entry name" value="Transthyretin/hydroxyisourate hydrolase domain"/>
    <property type="match status" value="1"/>
</dbReference>
<comment type="similarity">
    <text evidence="3">Belongs to the transthyretin family. 5-hydroxyisourate hydrolase subfamily.</text>
</comment>
<reference evidence="9" key="1">
    <citation type="submission" date="2018-05" db="EMBL/GenBank/DDBJ databases">
        <authorList>
            <person name="Lanie J.A."/>
            <person name="Ng W.-L."/>
            <person name="Kazmierczak K.M."/>
            <person name="Andrzejewski T.M."/>
            <person name="Davidsen T.M."/>
            <person name="Wayne K.J."/>
            <person name="Tettelin H."/>
            <person name="Glass J.I."/>
            <person name="Rusch D."/>
            <person name="Podicherti R."/>
            <person name="Tsui H.-C.T."/>
            <person name="Winkler M.E."/>
        </authorList>
    </citation>
    <scope>NUCLEOTIDE SEQUENCE</scope>
</reference>
<organism evidence="9">
    <name type="scientific">marine metagenome</name>
    <dbReference type="NCBI Taxonomy" id="408172"/>
    <lineage>
        <taxon>unclassified sequences</taxon>
        <taxon>metagenomes</taxon>
        <taxon>ecological metagenomes</taxon>
    </lineage>
</organism>
<dbReference type="CDD" id="cd05822">
    <property type="entry name" value="TLP_HIUase"/>
    <property type="match status" value="1"/>
</dbReference>
<evidence type="ECO:0000256" key="6">
    <source>
        <dbReference type="ARBA" id="ARBA00022631"/>
    </source>
</evidence>
<keyword evidence="7" id="KW-0378">Hydrolase</keyword>
<dbReference type="PANTHER" id="PTHR10395">
    <property type="entry name" value="URICASE AND TRANSTHYRETIN-RELATED"/>
    <property type="match status" value="1"/>
</dbReference>
<evidence type="ECO:0000256" key="1">
    <source>
        <dbReference type="ARBA" id="ARBA00001043"/>
    </source>
</evidence>